<dbReference type="InterPro" id="IPR043135">
    <property type="entry name" value="Fur_C"/>
</dbReference>
<dbReference type="CDD" id="cd07153">
    <property type="entry name" value="Fur_like"/>
    <property type="match status" value="1"/>
</dbReference>
<dbReference type="GO" id="GO:0003700">
    <property type="term" value="F:DNA-binding transcription factor activity"/>
    <property type="evidence" value="ECO:0007669"/>
    <property type="project" value="InterPro"/>
</dbReference>
<evidence type="ECO:0000256" key="1">
    <source>
        <dbReference type="ARBA" id="ARBA00007957"/>
    </source>
</evidence>
<evidence type="ECO:0000313" key="8">
    <source>
        <dbReference type="EMBL" id="TET46517.1"/>
    </source>
</evidence>
<evidence type="ECO:0000313" key="11">
    <source>
        <dbReference type="Proteomes" id="UP000315534"/>
    </source>
</evidence>
<dbReference type="Proteomes" id="UP000315525">
    <property type="component" value="Unassembled WGS sequence"/>
</dbReference>
<organism evidence="9 11">
    <name type="scientific">candidate division TA06 bacterium</name>
    <dbReference type="NCBI Taxonomy" id="2250710"/>
    <lineage>
        <taxon>Bacteria</taxon>
        <taxon>Bacteria division TA06</taxon>
    </lineage>
</organism>
<keyword evidence="4" id="KW-0805">Transcription regulation</keyword>
<dbReference type="PANTHER" id="PTHR33202:SF7">
    <property type="entry name" value="FERRIC UPTAKE REGULATION PROTEIN"/>
    <property type="match status" value="1"/>
</dbReference>
<dbReference type="InterPro" id="IPR002481">
    <property type="entry name" value="FUR"/>
</dbReference>
<dbReference type="EMBL" id="SOJN01000049">
    <property type="protein sequence ID" value="TET46517.1"/>
    <property type="molecule type" value="Genomic_DNA"/>
</dbReference>
<evidence type="ECO:0000313" key="10">
    <source>
        <dbReference type="Proteomes" id="UP000315525"/>
    </source>
</evidence>
<dbReference type="GO" id="GO:0008270">
    <property type="term" value="F:zinc ion binding"/>
    <property type="evidence" value="ECO:0007669"/>
    <property type="project" value="TreeGrafter"/>
</dbReference>
<proteinExistence type="inferred from homology"/>
<evidence type="ECO:0000313" key="9">
    <source>
        <dbReference type="EMBL" id="TET78625.1"/>
    </source>
</evidence>
<dbReference type="PANTHER" id="PTHR33202">
    <property type="entry name" value="ZINC UPTAKE REGULATION PROTEIN"/>
    <property type="match status" value="1"/>
</dbReference>
<keyword evidence="5" id="KW-0238">DNA-binding</keyword>
<accession>A0A523XHB4</accession>
<keyword evidence="6" id="KW-0804">Transcription</keyword>
<dbReference type="Proteomes" id="UP000315534">
    <property type="component" value="Unassembled WGS sequence"/>
</dbReference>
<comment type="cofactor">
    <cofactor evidence="7">
        <name>Zn(2+)</name>
        <dbReference type="ChEBI" id="CHEBI:29105"/>
    </cofactor>
    <text evidence="7">Binds 1 zinc ion per subunit.</text>
</comment>
<dbReference type="GO" id="GO:1900376">
    <property type="term" value="P:regulation of secondary metabolite biosynthetic process"/>
    <property type="evidence" value="ECO:0007669"/>
    <property type="project" value="TreeGrafter"/>
</dbReference>
<comment type="similarity">
    <text evidence="1">Belongs to the Fur family.</text>
</comment>
<evidence type="ECO:0000256" key="7">
    <source>
        <dbReference type="PIRSR" id="PIRSR602481-1"/>
    </source>
</evidence>
<keyword evidence="7" id="KW-0479">Metal-binding</keyword>
<name>A0A523XHB4_UNCT6</name>
<gene>
    <name evidence="9" type="ORF">E3J38_08250</name>
    <name evidence="8" type="ORF">E3J62_03940</name>
</gene>
<feature type="binding site" evidence="7">
    <location>
        <position position="133"/>
    </location>
    <ligand>
        <name>Zn(2+)</name>
        <dbReference type="ChEBI" id="CHEBI:29105"/>
    </ligand>
</feature>
<feature type="binding site" evidence="7">
    <location>
        <position position="136"/>
    </location>
    <ligand>
        <name>Zn(2+)</name>
        <dbReference type="ChEBI" id="CHEBI:29105"/>
    </ligand>
</feature>
<keyword evidence="3 7" id="KW-0862">Zinc</keyword>
<evidence type="ECO:0000256" key="2">
    <source>
        <dbReference type="ARBA" id="ARBA00022491"/>
    </source>
</evidence>
<dbReference type="GO" id="GO:0000976">
    <property type="term" value="F:transcription cis-regulatory region binding"/>
    <property type="evidence" value="ECO:0007669"/>
    <property type="project" value="TreeGrafter"/>
</dbReference>
<dbReference type="GO" id="GO:0045892">
    <property type="term" value="P:negative regulation of DNA-templated transcription"/>
    <property type="evidence" value="ECO:0007669"/>
    <property type="project" value="TreeGrafter"/>
</dbReference>
<dbReference type="SUPFAM" id="SSF46785">
    <property type="entry name" value="Winged helix' DNA-binding domain"/>
    <property type="match status" value="1"/>
</dbReference>
<feature type="binding site" evidence="7">
    <location>
        <position position="92"/>
    </location>
    <ligand>
        <name>Zn(2+)</name>
        <dbReference type="ChEBI" id="CHEBI:29105"/>
    </ligand>
</feature>
<feature type="binding site" evidence="7">
    <location>
        <position position="95"/>
    </location>
    <ligand>
        <name>Zn(2+)</name>
        <dbReference type="ChEBI" id="CHEBI:29105"/>
    </ligand>
</feature>
<dbReference type="AlphaFoldDB" id="A0A523XHB4"/>
<dbReference type="EMBL" id="SOIP01000475">
    <property type="protein sequence ID" value="TET78625.1"/>
    <property type="molecule type" value="Genomic_DNA"/>
</dbReference>
<keyword evidence="2" id="KW-0678">Repressor</keyword>
<reference evidence="10 11" key="1">
    <citation type="submission" date="2019-03" db="EMBL/GenBank/DDBJ databases">
        <title>Metabolic potential of uncultured bacteria and archaea associated with petroleum seepage in deep-sea sediments.</title>
        <authorList>
            <person name="Dong X."/>
            <person name="Hubert C."/>
        </authorList>
    </citation>
    <scope>NUCLEOTIDE SEQUENCE [LARGE SCALE GENOMIC DNA]</scope>
    <source>
        <strain evidence="9">E29_bin36</strain>
        <strain evidence="8">E44_bin18</strain>
    </source>
</reference>
<evidence type="ECO:0000256" key="5">
    <source>
        <dbReference type="ARBA" id="ARBA00023125"/>
    </source>
</evidence>
<evidence type="ECO:0000256" key="6">
    <source>
        <dbReference type="ARBA" id="ARBA00023163"/>
    </source>
</evidence>
<protein>
    <submittedName>
        <fullName evidence="9">Transcriptional repressor</fullName>
    </submittedName>
</protein>
<evidence type="ECO:0000256" key="4">
    <source>
        <dbReference type="ARBA" id="ARBA00023015"/>
    </source>
</evidence>
<dbReference type="Pfam" id="PF01475">
    <property type="entry name" value="FUR"/>
    <property type="match status" value="1"/>
</dbReference>
<sequence length="147" mass="16825">MKDIIERLREKGVTLTPQRLAVVEFLTKNASHPTVDDIHKAIQRKYPTMSMATVYSTLELLKEHGEIQELSIRKRGKACFDPSPKLHHHLLCQKCDKVVDIEFECPDDCPIIEEKEIGGCRVEEVQAYLYGLCPDCSKMEDNVNDKP</sequence>
<dbReference type="Gene3D" id="3.30.1490.190">
    <property type="match status" value="1"/>
</dbReference>
<comment type="caution">
    <text evidence="9">The sequence shown here is derived from an EMBL/GenBank/DDBJ whole genome shotgun (WGS) entry which is preliminary data.</text>
</comment>
<dbReference type="InterPro" id="IPR036390">
    <property type="entry name" value="WH_DNA-bd_sf"/>
</dbReference>
<dbReference type="InterPro" id="IPR036388">
    <property type="entry name" value="WH-like_DNA-bd_sf"/>
</dbReference>
<dbReference type="Gene3D" id="1.10.10.10">
    <property type="entry name" value="Winged helix-like DNA-binding domain superfamily/Winged helix DNA-binding domain"/>
    <property type="match status" value="1"/>
</dbReference>
<evidence type="ECO:0000256" key="3">
    <source>
        <dbReference type="ARBA" id="ARBA00022833"/>
    </source>
</evidence>